<reference evidence="4" key="1">
    <citation type="submission" date="2017-04" db="EMBL/GenBank/DDBJ databases">
        <authorList>
            <person name="Varghese N."/>
            <person name="Submissions S."/>
        </authorList>
    </citation>
    <scope>NUCLEOTIDE SEQUENCE [LARGE SCALE GENOMIC DNA]</scope>
</reference>
<dbReference type="Proteomes" id="UP000194474">
    <property type="component" value="Unassembled WGS sequence"/>
</dbReference>
<feature type="domain" description="DUF2087" evidence="1">
    <location>
        <begin position="83"/>
        <end position="152"/>
    </location>
</feature>
<evidence type="ECO:0000313" key="4">
    <source>
        <dbReference type="Proteomes" id="UP000194474"/>
    </source>
</evidence>
<dbReference type="Pfam" id="PF09860">
    <property type="entry name" value="DUF2087"/>
    <property type="match status" value="1"/>
</dbReference>
<dbReference type="RefSeq" id="WP_086470088.1">
    <property type="nucleotide sequence ID" value="NZ_FXWK01000001.1"/>
</dbReference>
<dbReference type="InterPro" id="IPR045517">
    <property type="entry name" value="Glyoxalase_8"/>
</dbReference>
<protein>
    <submittedName>
        <fullName evidence="3">Uncharacterized protein</fullName>
    </submittedName>
</protein>
<feature type="domain" description="Glyoxalase-related protein" evidence="2">
    <location>
        <begin position="8"/>
        <end position="62"/>
    </location>
</feature>
<accession>A0A1Y6F5K1</accession>
<dbReference type="AlphaFoldDB" id="A0A1Y6F5K1"/>
<sequence length="173" mass="19541">MSRQTLSLTIADLSAFAKTLRAEITTRDTPPSHVEMLNMLARSAGFRNYQHLKAATENAPKAEAIDLILVEKVGRHFDADGVLLRWPAKNSLQPLCLWALWARMEPGHDYSDRDNTDLLNAWASFGDHALLRRAMVDMGYVTRTPDGRTYRRIEQKPPAELSALLKRITQVAE</sequence>
<evidence type="ECO:0000259" key="1">
    <source>
        <dbReference type="Pfam" id="PF09860"/>
    </source>
</evidence>
<dbReference type="InterPro" id="IPR018656">
    <property type="entry name" value="DUF2087"/>
</dbReference>
<keyword evidence="4" id="KW-1185">Reference proteome</keyword>
<organism evidence="3 4">
    <name type="scientific">Devosia lucknowensis</name>
    <dbReference type="NCBI Taxonomy" id="1096929"/>
    <lineage>
        <taxon>Bacteria</taxon>
        <taxon>Pseudomonadati</taxon>
        <taxon>Pseudomonadota</taxon>
        <taxon>Alphaproteobacteria</taxon>
        <taxon>Hyphomicrobiales</taxon>
        <taxon>Devosiaceae</taxon>
        <taxon>Devosia</taxon>
    </lineage>
</organism>
<dbReference type="Pfam" id="PF20066">
    <property type="entry name" value="Glyoxalase_8"/>
    <property type="match status" value="1"/>
</dbReference>
<proteinExistence type="predicted"/>
<dbReference type="OrthoDB" id="6867569at2"/>
<evidence type="ECO:0000313" key="3">
    <source>
        <dbReference type="EMBL" id="SMQ70155.1"/>
    </source>
</evidence>
<name>A0A1Y6F5K1_9HYPH</name>
<evidence type="ECO:0000259" key="2">
    <source>
        <dbReference type="Pfam" id="PF20066"/>
    </source>
</evidence>
<dbReference type="EMBL" id="FXWK01000001">
    <property type="protein sequence ID" value="SMQ70155.1"/>
    <property type="molecule type" value="Genomic_DNA"/>
</dbReference>
<gene>
    <name evidence="3" type="ORF">SAMN06295905_1801</name>
</gene>